<sequence length="211" mass="24029">MAKITRSDSILSRLGGKFQAFVQRNGIREFNSNIYDAIRETGEIMKAHCRIKKSIELTAREQVQSACLACLPGVAQILPLRWMPPGLNEPNYTSLRVIRRVDDRDGDEVRIRASGEKSMRALSERGLPDFGIERQPEVGETADTGLDVSSNSLKHWLTKTFESSEFYRDRIYSQVLTGCHLISLGERRRATSIWMSDTYISRNRIDPTFTD</sequence>
<organism evidence="2">
    <name type="scientific">Camponotus floridanus</name>
    <name type="common">Florida carpenter ant</name>
    <dbReference type="NCBI Taxonomy" id="104421"/>
    <lineage>
        <taxon>Eukaryota</taxon>
        <taxon>Metazoa</taxon>
        <taxon>Ecdysozoa</taxon>
        <taxon>Arthropoda</taxon>
        <taxon>Hexapoda</taxon>
        <taxon>Insecta</taxon>
        <taxon>Pterygota</taxon>
        <taxon>Neoptera</taxon>
        <taxon>Endopterygota</taxon>
        <taxon>Hymenoptera</taxon>
        <taxon>Apocrita</taxon>
        <taxon>Aculeata</taxon>
        <taxon>Formicoidea</taxon>
        <taxon>Formicidae</taxon>
        <taxon>Formicinae</taxon>
        <taxon>Camponotus</taxon>
    </lineage>
</organism>
<keyword evidence="2" id="KW-1185">Reference proteome</keyword>
<evidence type="ECO:0000313" key="1">
    <source>
        <dbReference type="EMBL" id="EFN61206.1"/>
    </source>
</evidence>
<reference evidence="1 2" key="1">
    <citation type="journal article" date="2010" name="Science">
        <title>Genomic comparison of the ants Camponotus floridanus and Harpegnathos saltator.</title>
        <authorList>
            <person name="Bonasio R."/>
            <person name="Zhang G."/>
            <person name="Ye C."/>
            <person name="Mutti N.S."/>
            <person name="Fang X."/>
            <person name="Qin N."/>
            <person name="Donahue G."/>
            <person name="Yang P."/>
            <person name="Li Q."/>
            <person name="Li C."/>
            <person name="Zhang P."/>
            <person name="Huang Z."/>
            <person name="Berger S.L."/>
            <person name="Reinberg D."/>
            <person name="Wang J."/>
            <person name="Liebig J."/>
        </authorList>
    </citation>
    <scope>NUCLEOTIDE SEQUENCE [LARGE SCALE GENOMIC DNA]</scope>
    <source>
        <strain evidence="2">C129</strain>
    </source>
</reference>
<accession>E2AZG7</accession>
<dbReference type="Proteomes" id="UP000000311">
    <property type="component" value="Unassembled WGS sequence"/>
</dbReference>
<proteinExistence type="predicted"/>
<protein>
    <submittedName>
        <fullName evidence="1">Uncharacterized protein</fullName>
    </submittedName>
</protein>
<dbReference type="AlphaFoldDB" id="E2AZG7"/>
<name>E2AZG7_CAMFO</name>
<evidence type="ECO:0000313" key="2">
    <source>
        <dbReference type="Proteomes" id="UP000000311"/>
    </source>
</evidence>
<dbReference type="InParanoid" id="E2AZG7"/>
<dbReference type="EMBL" id="GL444207">
    <property type="protein sequence ID" value="EFN61206.1"/>
    <property type="molecule type" value="Genomic_DNA"/>
</dbReference>
<gene>
    <name evidence="1" type="ORF">EAG_12765</name>
</gene>